<name>A0ABN2YWF1_9ACTN</name>
<keyword evidence="1" id="KW-0472">Membrane</keyword>
<organism evidence="2 3">
    <name type="scientific">Streptomyces synnematoformans</name>
    <dbReference type="NCBI Taxonomy" id="415721"/>
    <lineage>
        <taxon>Bacteria</taxon>
        <taxon>Bacillati</taxon>
        <taxon>Actinomycetota</taxon>
        <taxon>Actinomycetes</taxon>
        <taxon>Kitasatosporales</taxon>
        <taxon>Streptomycetaceae</taxon>
        <taxon>Streptomyces</taxon>
    </lineage>
</organism>
<keyword evidence="3" id="KW-1185">Reference proteome</keyword>
<accession>A0ABN2YWF1</accession>
<sequence>MAPLAPGTARKAARIPEGPLPVATTGTLRLIAPLIALAYGSGMLDDGGSAAGWATVVLGALTCVTAGVPQLIPYLDSRLRLDRPAADRAEVST</sequence>
<keyword evidence="1" id="KW-0812">Transmembrane</keyword>
<proteinExistence type="predicted"/>
<protein>
    <submittedName>
        <fullName evidence="2">Uncharacterized protein</fullName>
    </submittedName>
</protein>
<feature type="transmembrane region" description="Helical" evidence="1">
    <location>
        <begin position="51"/>
        <end position="75"/>
    </location>
</feature>
<dbReference type="Proteomes" id="UP001500443">
    <property type="component" value="Unassembled WGS sequence"/>
</dbReference>
<evidence type="ECO:0000256" key="1">
    <source>
        <dbReference type="SAM" id="Phobius"/>
    </source>
</evidence>
<evidence type="ECO:0000313" key="3">
    <source>
        <dbReference type="Proteomes" id="UP001500443"/>
    </source>
</evidence>
<keyword evidence="1" id="KW-1133">Transmembrane helix</keyword>
<reference evidence="2 3" key="1">
    <citation type="journal article" date="2019" name="Int. J. Syst. Evol. Microbiol.">
        <title>The Global Catalogue of Microorganisms (GCM) 10K type strain sequencing project: providing services to taxonomists for standard genome sequencing and annotation.</title>
        <authorList>
            <consortium name="The Broad Institute Genomics Platform"/>
            <consortium name="The Broad Institute Genome Sequencing Center for Infectious Disease"/>
            <person name="Wu L."/>
            <person name="Ma J."/>
        </authorList>
    </citation>
    <scope>NUCLEOTIDE SEQUENCE [LARGE SCALE GENOMIC DNA]</scope>
    <source>
        <strain evidence="2 3">JCM 15481</strain>
    </source>
</reference>
<comment type="caution">
    <text evidence="2">The sequence shown here is derived from an EMBL/GenBank/DDBJ whole genome shotgun (WGS) entry which is preliminary data.</text>
</comment>
<feature type="transmembrane region" description="Helical" evidence="1">
    <location>
        <begin position="20"/>
        <end position="39"/>
    </location>
</feature>
<dbReference type="EMBL" id="BAAAPF010000145">
    <property type="protein sequence ID" value="GAA2132490.1"/>
    <property type="molecule type" value="Genomic_DNA"/>
</dbReference>
<gene>
    <name evidence="2" type="ORF">GCM10009802_40860</name>
</gene>
<evidence type="ECO:0000313" key="2">
    <source>
        <dbReference type="EMBL" id="GAA2132490.1"/>
    </source>
</evidence>